<dbReference type="PROSITE" id="PS51746">
    <property type="entry name" value="PPM_2"/>
    <property type="match status" value="1"/>
</dbReference>
<evidence type="ECO:0000259" key="3">
    <source>
        <dbReference type="PROSITE" id="PS51746"/>
    </source>
</evidence>
<keyword evidence="2" id="KW-0812">Transmembrane</keyword>
<name>A0A0K1Q3N5_9BACT</name>
<gene>
    <name evidence="4" type="ORF">AKJ09_06663</name>
</gene>
<keyword evidence="2" id="KW-1133">Transmembrane helix</keyword>
<dbReference type="CDD" id="cd00143">
    <property type="entry name" value="PP2Cc"/>
    <property type="match status" value="1"/>
</dbReference>
<dbReference type="Pfam" id="PF13672">
    <property type="entry name" value="PP2C_2"/>
    <property type="match status" value="1"/>
</dbReference>
<feature type="transmembrane region" description="Helical" evidence="2">
    <location>
        <begin position="12"/>
        <end position="37"/>
    </location>
</feature>
<sequence>MRGRTAREEVSFSMSDVIWVLSCLVSLVLAIAIGRLWSGGGEESEDATPAPTPKARSLRPSSEADRSERITVPVPQANTDSHEADTPQAPVAEALPRIDFEDDEEVEPTLVGKKPEQRLVIQPPAFKILYDVDAADDEPTQAKALIFVSARAQTDRGLKRKRNEDSLLVRDDEGLYVVADGMGGYNGGEIASGLAVKTIDDAFTESRFEGVPHATIPPRASELARAIQMANVAIQSRAESERELTGMGTTICAARFLARKQRLYVGHVGDSRLYRLRNNELSQMTSDHTMRDYGVTGADAAHLSRAVGVWPTVPIDVIVGKPEPGDLYLVCSDGLTKMLDDDRIRETLLGSTDPKRMVDALIKAANDSGGKDNVTVIVVRVDPPAEAPERAA</sequence>
<dbReference type="SMART" id="SM00332">
    <property type="entry name" value="PP2Cc"/>
    <property type="match status" value="1"/>
</dbReference>
<accession>A0A0K1Q3N5</accession>
<dbReference type="SMART" id="SM00331">
    <property type="entry name" value="PP2C_SIG"/>
    <property type="match status" value="1"/>
</dbReference>
<evidence type="ECO:0000256" key="1">
    <source>
        <dbReference type="SAM" id="MobiDB-lite"/>
    </source>
</evidence>
<evidence type="ECO:0000313" key="4">
    <source>
        <dbReference type="EMBL" id="AKU99999.1"/>
    </source>
</evidence>
<dbReference type="EMBL" id="CP012333">
    <property type="protein sequence ID" value="AKU99999.1"/>
    <property type="molecule type" value="Genomic_DNA"/>
</dbReference>
<dbReference type="SUPFAM" id="SSF81606">
    <property type="entry name" value="PP2C-like"/>
    <property type="match status" value="1"/>
</dbReference>
<dbReference type="Proteomes" id="UP000064967">
    <property type="component" value="Chromosome"/>
</dbReference>
<dbReference type="STRING" id="1391654.AKJ09_06663"/>
<dbReference type="Gene3D" id="3.60.40.10">
    <property type="entry name" value="PPM-type phosphatase domain"/>
    <property type="match status" value="1"/>
</dbReference>
<evidence type="ECO:0000256" key="2">
    <source>
        <dbReference type="SAM" id="Phobius"/>
    </source>
</evidence>
<protein>
    <submittedName>
        <fullName evidence="4">Serine/threonine phosphatase PrpC</fullName>
    </submittedName>
</protein>
<dbReference type="KEGG" id="llu:AKJ09_06663"/>
<feature type="domain" description="PPM-type phosphatase" evidence="3">
    <location>
        <begin position="149"/>
        <end position="381"/>
    </location>
</feature>
<feature type="region of interest" description="Disordered" evidence="1">
    <location>
        <begin position="40"/>
        <end position="88"/>
    </location>
</feature>
<reference evidence="4 5" key="1">
    <citation type="submission" date="2015-08" db="EMBL/GenBank/DDBJ databases">
        <authorList>
            <person name="Babu N.S."/>
            <person name="Beckwith C.J."/>
            <person name="Beseler K.G."/>
            <person name="Brison A."/>
            <person name="Carone J.V."/>
            <person name="Caskin T.P."/>
            <person name="Diamond M."/>
            <person name="Durham M.E."/>
            <person name="Foxe J.M."/>
            <person name="Go M."/>
            <person name="Henderson B.A."/>
            <person name="Jones I.B."/>
            <person name="McGettigan J.A."/>
            <person name="Micheletti S.J."/>
            <person name="Nasrallah M.E."/>
            <person name="Ortiz D."/>
            <person name="Piller C.R."/>
            <person name="Privatt S.R."/>
            <person name="Schneider S.L."/>
            <person name="Sharp S."/>
            <person name="Smith T.C."/>
            <person name="Stanton J.D."/>
            <person name="Ullery H.E."/>
            <person name="Wilson R.J."/>
            <person name="Serrano M.G."/>
            <person name="Buck G."/>
            <person name="Lee V."/>
            <person name="Wang Y."/>
            <person name="Carvalho R."/>
            <person name="Voegtly L."/>
            <person name="Shi R."/>
            <person name="Duckworth R."/>
            <person name="Johnson A."/>
            <person name="Loviza R."/>
            <person name="Walstead R."/>
            <person name="Shah Z."/>
            <person name="Kiflezghi M."/>
            <person name="Wade K."/>
            <person name="Ball S.L."/>
            <person name="Bradley K.W."/>
            <person name="Asai D.J."/>
            <person name="Bowman C.A."/>
            <person name="Russell D.A."/>
            <person name="Pope W.H."/>
            <person name="Jacobs-Sera D."/>
            <person name="Hendrix R.W."/>
            <person name="Hatfull G.F."/>
        </authorList>
    </citation>
    <scope>NUCLEOTIDE SEQUENCE [LARGE SCALE GENOMIC DNA]</scope>
    <source>
        <strain evidence="4 5">DSM 27648</strain>
    </source>
</reference>
<keyword evidence="2" id="KW-0472">Membrane</keyword>
<dbReference type="AlphaFoldDB" id="A0A0K1Q3N5"/>
<organism evidence="4 5">
    <name type="scientific">Labilithrix luteola</name>
    <dbReference type="NCBI Taxonomy" id="1391654"/>
    <lineage>
        <taxon>Bacteria</taxon>
        <taxon>Pseudomonadati</taxon>
        <taxon>Myxococcota</taxon>
        <taxon>Polyangia</taxon>
        <taxon>Polyangiales</taxon>
        <taxon>Labilitrichaceae</taxon>
        <taxon>Labilithrix</taxon>
    </lineage>
</organism>
<dbReference type="InterPro" id="IPR036457">
    <property type="entry name" value="PPM-type-like_dom_sf"/>
</dbReference>
<proteinExistence type="predicted"/>
<dbReference type="InterPro" id="IPR001932">
    <property type="entry name" value="PPM-type_phosphatase-like_dom"/>
</dbReference>
<keyword evidence="5" id="KW-1185">Reference proteome</keyword>
<dbReference type="PATRIC" id="fig|1391654.3.peg.6757"/>
<evidence type="ECO:0000313" key="5">
    <source>
        <dbReference type="Proteomes" id="UP000064967"/>
    </source>
</evidence>